<evidence type="ECO:0000256" key="2">
    <source>
        <dbReference type="ARBA" id="ARBA00022737"/>
    </source>
</evidence>
<sequence length="248" mass="28152">MPKSMQSYQPKQTSSRQSHQPRKKTRAQISARYKTELCRHFCETGFCIFGDRCEFAHGDSELRHIEKEVPNTPCPCYHAYPFICYYGTRCRYKHKDPDDWKTEPVASVQSESSFKTDSLHSHSNADPQQKESCNDSSIELLPPNCALSEQISNTDSPTSLSFPEPNSPTFHHFFSVPSVSQSFSVNSISPKFPLEVVEKHPPLLQTPISLPFVQPISSPREMKNGDNPTKPQLTPCTSFVPRRFLGKL</sequence>
<proteinExistence type="predicted"/>
<dbReference type="Pfam" id="PF00642">
    <property type="entry name" value="zf-CCCH"/>
    <property type="match status" value="1"/>
</dbReference>
<evidence type="ECO:0000256" key="1">
    <source>
        <dbReference type="ARBA" id="ARBA00022723"/>
    </source>
</evidence>
<evidence type="ECO:0000313" key="8">
    <source>
        <dbReference type="EMBL" id="KAK2964709.1"/>
    </source>
</evidence>
<dbReference type="PANTHER" id="PTHR12547:SF176">
    <property type="entry name" value="C3H1-TYPE DOMAIN-CONTAINING PROTEIN"/>
    <property type="match status" value="1"/>
</dbReference>
<evidence type="ECO:0000256" key="5">
    <source>
        <dbReference type="PROSITE-ProRule" id="PRU00723"/>
    </source>
</evidence>
<feature type="region of interest" description="Disordered" evidence="6">
    <location>
        <begin position="1"/>
        <end position="26"/>
    </location>
</feature>
<dbReference type="InterPro" id="IPR045877">
    <property type="entry name" value="ZFP36-like"/>
</dbReference>
<keyword evidence="1 5" id="KW-0479">Metal-binding</keyword>
<feature type="compositionally biased region" description="Polar residues" evidence="6">
    <location>
        <begin position="111"/>
        <end position="127"/>
    </location>
</feature>
<evidence type="ECO:0000256" key="6">
    <source>
        <dbReference type="SAM" id="MobiDB-lite"/>
    </source>
</evidence>
<gene>
    <name evidence="8" type="ORF">BLNAU_9</name>
</gene>
<feature type="domain" description="C3H1-type" evidence="7">
    <location>
        <begin position="68"/>
        <end position="97"/>
    </location>
</feature>
<dbReference type="SUPFAM" id="SSF90229">
    <property type="entry name" value="CCCH zinc finger"/>
    <property type="match status" value="1"/>
</dbReference>
<evidence type="ECO:0000256" key="4">
    <source>
        <dbReference type="ARBA" id="ARBA00022833"/>
    </source>
</evidence>
<organism evidence="8 9">
    <name type="scientific">Blattamonas nauphoetae</name>
    <dbReference type="NCBI Taxonomy" id="2049346"/>
    <lineage>
        <taxon>Eukaryota</taxon>
        <taxon>Metamonada</taxon>
        <taxon>Preaxostyla</taxon>
        <taxon>Oxymonadida</taxon>
        <taxon>Blattamonas</taxon>
    </lineage>
</organism>
<feature type="zinc finger region" description="C3H1-type" evidence="5">
    <location>
        <begin position="32"/>
        <end position="60"/>
    </location>
</feature>
<reference evidence="8 9" key="1">
    <citation type="journal article" date="2022" name="bioRxiv">
        <title>Genomics of Preaxostyla Flagellates Illuminates Evolutionary Transitions and the Path Towards Mitochondrial Loss.</title>
        <authorList>
            <person name="Novak L.V.F."/>
            <person name="Treitli S.C."/>
            <person name="Pyrih J."/>
            <person name="Halakuc P."/>
            <person name="Pipaliya S.V."/>
            <person name="Vacek V."/>
            <person name="Brzon O."/>
            <person name="Soukal P."/>
            <person name="Eme L."/>
            <person name="Dacks J.B."/>
            <person name="Karnkowska A."/>
            <person name="Elias M."/>
            <person name="Hampl V."/>
        </authorList>
    </citation>
    <scope>NUCLEOTIDE SEQUENCE [LARGE SCALE GENOMIC DNA]</scope>
    <source>
        <strain evidence="8">NAU3</strain>
        <tissue evidence="8">Gut</tissue>
    </source>
</reference>
<dbReference type="InterPro" id="IPR036855">
    <property type="entry name" value="Znf_CCCH_sf"/>
</dbReference>
<dbReference type="InterPro" id="IPR000571">
    <property type="entry name" value="Znf_CCCH"/>
</dbReference>
<keyword evidence="2" id="KW-0677">Repeat</keyword>
<name>A0ABQ9YLR9_9EUKA</name>
<keyword evidence="4 5" id="KW-0862">Zinc</keyword>
<dbReference type="EMBL" id="JARBJD010000001">
    <property type="protein sequence ID" value="KAK2964709.1"/>
    <property type="molecule type" value="Genomic_DNA"/>
</dbReference>
<feature type="domain" description="C3H1-type" evidence="7">
    <location>
        <begin position="32"/>
        <end position="60"/>
    </location>
</feature>
<feature type="compositionally biased region" description="Polar residues" evidence="6">
    <location>
        <begin position="1"/>
        <end position="18"/>
    </location>
</feature>
<dbReference type="PANTHER" id="PTHR12547">
    <property type="entry name" value="CCCH ZINC FINGER/TIS11-RELATED"/>
    <property type="match status" value="1"/>
</dbReference>
<feature type="region of interest" description="Disordered" evidence="6">
    <location>
        <begin position="111"/>
        <end position="135"/>
    </location>
</feature>
<comment type="caution">
    <text evidence="8">The sequence shown here is derived from an EMBL/GenBank/DDBJ whole genome shotgun (WGS) entry which is preliminary data.</text>
</comment>
<feature type="zinc finger region" description="C3H1-type" evidence="5">
    <location>
        <begin position="68"/>
        <end position="97"/>
    </location>
</feature>
<dbReference type="Proteomes" id="UP001281761">
    <property type="component" value="Unassembled WGS sequence"/>
</dbReference>
<evidence type="ECO:0000313" key="9">
    <source>
        <dbReference type="Proteomes" id="UP001281761"/>
    </source>
</evidence>
<dbReference type="SMART" id="SM00356">
    <property type="entry name" value="ZnF_C3H1"/>
    <property type="match status" value="1"/>
</dbReference>
<keyword evidence="3 5" id="KW-0863">Zinc-finger</keyword>
<protein>
    <recommendedName>
        <fullName evidence="7">C3H1-type domain-containing protein</fullName>
    </recommendedName>
</protein>
<evidence type="ECO:0000256" key="3">
    <source>
        <dbReference type="ARBA" id="ARBA00022771"/>
    </source>
</evidence>
<dbReference type="Gene3D" id="4.10.1000.10">
    <property type="entry name" value="Zinc finger, CCCH-type"/>
    <property type="match status" value="1"/>
</dbReference>
<dbReference type="PROSITE" id="PS50103">
    <property type="entry name" value="ZF_C3H1"/>
    <property type="match status" value="2"/>
</dbReference>
<evidence type="ECO:0000259" key="7">
    <source>
        <dbReference type="PROSITE" id="PS50103"/>
    </source>
</evidence>
<keyword evidence="9" id="KW-1185">Reference proteome</keyword>
<accession>A0ABQ9YLR9</accession>